<dbReference type="Pfam" id="PF08706">
    <property type="entry name" value="D5_N"/>
    <property type="match status" value="1"/>
</dbReference>
<dbReference type="InterPro" id="IPR006500">
    <property type="entry name" value="Helicase_put_C_phage/plasmid"/>
</dbReference>
<keyword evidence="2" id="KW-0378">Hydrolase</keyword>
<evidence type="ECO:0000313" key="5">
    <source>
        <dbReference type="EMBL" id="GAG69592.1"/>
    </source>
</evidence>
<dbReference type="InterPro" id="IPR014015">
    <property type="entry name" value="Helicase_SF3_DNA-vir"/>
</dbReference>
<dbReference type="InterPro" id="IPR027417">
    <property type="entry name" value="P-loop_NTPase"/>
</dbReference>
<dbReference type="InterPro" id="IPR051620">
    <property type="entry name" value="ORF904-like_C"/>
</dbReference>
<dbReference type="NCBIfam" id="TIGR01613">
    <property type="entry name" value="primase_Cterm"/>
    <property type="match status" value="1"/>
</dbReference>
<evidence type="ECO:0000256" key="1">
    <source>
        <dbReference type="ARBA" id="ARBA00022741"/>
    </source>
</evidence>
<dbReference type="InterPro" id="IPR045455">
    <property type="entry name" value="NrS-1_pol-like_helicase"/>
</dbReference>
<dbReference type="PANTHER" id="PTHR35372:SF2">
    <property type="entry name" value="SF3 HELICASE DOMAIN-CONTAINING PROTEIN"/>
    <property type="match status" value="1"/>
</dbReference>
<accession>X1AIU4</accession>
<dbReference type="GO" id="GO:0016787">
    <property type="term" value="F:hydrolase activity"/>
    <property type="evidence" value="ECO:0007669"/>
    <property type="project" value="UniProtKB-KW"/>
</dbReference>
<protein>
    <recommendedName>
        <fullName evidence="4">SF3 helicase domain-containing protein</fullName>
    </recommendedName>
</protein>
<keyword evidence="3" id="KW-0067">ATP-binding</keyword>
<proteinExistence type="predicted"/>
<sequence>MWIYKKEGNDEGIYVPQGRTYIQQICRNILSDAYTNKIYNLVIAKVEADTYEEIKEFFKEEHLDLVAVKNGILNLRTRELVPFSSKYRFFSKHPLTYDKDKDCPIIKEFFKSLFKQAKKEILVMQEIFGYILYREYFIEKAFMFLGIGRNGKGKTIMLMKKFIGEDNTSEIPLEDLEKDIFAQGELFKKNANLCGDLSKGALYKSGKFKSLTGRDPINAARKFLTRISFINFSKMIFAANELPLTFDLTPAFFNRWIILDFPFTFLSQKDIDIIPENERDNIKLRDPDIIEKIATPNEMSGLLNWSLDGLDKLFKNKTFSYSPSTEETKKKWLRRSDSCLAFVMDKIETCYDEYIIKSEFKSEYVRYCQKHRISISGDKMIKHVITVYVGGSDDRISIENTQKSVWGGIRFKKDKNYFFPMWFKFKFGSQKKK</sequence>
<evidence type="ECO:0000256" key="3">
    <source>
        <dbReference type="ARBA" id="ARBA00022840"/>
    </source>
</evidence>
<dbReference type="GO" id="GO:0005524">
    <property type="term" value="F:ATP binding"/>
    <property type="evidence" value="ECO:0007669"/>
    <property type="project" value="UniProtKB-KW"/>
</dbReference>
<comment type="caution">
    <text evidence="5">The sequence shown here is derived from an EMBL/GenBank/DDBJ whole genome shotgun (WGS) entry which is preliminary data.</text>
</comment>
<dbReference type="AlphaFoldDB" id="X1AIU4"/>
<evidence type="ECO:0000259" key="4">
    <source>
        <dbReference type="PROSITE" id="PS51206"/>
    </source>
</evidence>
<feature type="domain" description="SF3 helicase" evidence="4">
    <location>
        <begin position="119"/>
        <end position="274"/>
    </location>
</feature>
<dbReference type="SUPFAM" id="SSF52540">
    <property type="entry name" value="P-loop containing nucleoside triphosphate hydrolases"/>
    <property type="match status" value="1"/>
</dbReference>
<dbReference type="PROSITE" id="PS51206">
    <property type="entry name" value="SF3_HELICASE_1"/>
    <property type="match status" value="1"/>
</dbReference>
<dbReference type="SMART" id="SM00885">
    <property type="entry name" value="D5_N"/>
    <property type="match status" value="1"/>
</dbReference>
<organism evidence="5">
    <name type="scientific">marine sediment metagenome</name>
    <dbReference type="NCBI Taxonomy" id="412755"/>
    <lineage>
        <taxon>unclassified sequences</taxon>
        <taxon>metagenomes</taxon>
        <taxon>ecological metagenomes</taxon>
    </lineage>
</organism>
<dbReference type="PANTHER" id="PTHR35372">
    <property type="entry name" value="ATP BINDING PROTEIN-RELATED"/>
    <property type="match status" value="1"/>
</dbReference>
<evidence type="ECO:0000256" key="2">
    <source>
        <dbReference type="ARBA" id="ARBA00022801"/>
    </source>
</evidence>
<dbReference type="InterPro" id="IPR014818">
    <property type="entry name" value="Phage/plasmid_primase_P4_C"/>
</dbReference>
<keyword evidence="1" id="KW-0547">Nucleotide-binding</keyword>
<name>X1AIU4_9ZZZZ</name>
<dbReference type="Gene3D" id="3.40.50.300">
    <property type="entry name" value="P-loop containing nucleotide triphosphate hydrolases"/>
    <property type="match status" value="1"/>
</dbReference>
<dbReference type="Pfam" id="PF19263">
    <property type="entry name" value="DUF5906"/>
    <property type="match status" value="1"/>
</dbReference>
<gene>
    <name evidence="5" type="ORF">S01H4_15461</name>
</gene>
<dbReference type="EMBL" id="BART01006777">
    <property type="protein sequence ID" value="GAG69592.1"/>
    <property type="molecule type" value="Genomic_DNA"/>
</dbReference>
<reference evidence="5" key="1">
    <citation type="journal article" date="2014" name="Front. Microbiol.">
        <title>High frequency of phylogenetically diverse reductive dehalogenase-homologous genes in deep subseafloor sedimentary metagenomes.</title>
        <authorList>
            <person name="Kawai M."/>
            <person name="Futagami T."/>
            <person name="Toyoda A."/>
            <person name="Takaki Y."/>
            <person name="Nishi S."/>
            <person name="Hori S."/>
            <person name="Arai W."/>
            <person name="Tsubouchi T."/>
            <person name="Morono Y."/>
            <person name="Uchiyama I."/>
            <person name="Ito T."/>
            <person name="Fujiyama A."/>
            <person name="Inagaki F."/>
            <person name="Takami H."/>
        </authorList>
    </citation>
    <scope>NUCLEOTIDE SEQUENCE</scope>
    <source>
        <strain evidence="5">Expedition CK06-06</strain>
    </source>
</reference>